<protein>
    <submittedName>
        <fullName evidence="2">Uncharacterized protein</fullName>
    </submittedName>
</protein>
<keyword evidence="3" id="KW-1185">Reference proteome</keyword>
<evidence type="ECO:0000313" key="3">
    <source>
        <dbReference type="Proteomes" id="UP001279734"/>
    </source>
</evidence>
<accession>A0AAD3T0N5</accession>
<keyword evidence="1" id="KW-0472">Membrane</keyword>
<dbReference type="Proteomes" id="UP001279734">
    <property type="component" value="Unassembled WGS sequence"/>
</dbReference>
<keyword evidence="1" id="KW-0812">Transmembrane</keyword>
<organism evidence="2 3">
    <name type="scientific">Nepenthes gracilis</name>
    <name type="common">Slender pitcher plant</name>
    <dbReference type="NCBI Taxonomy" id="150966"/>
    <lineage>
        <taxon>Eukaryota</taxon>
        <taxon>Viridiplantae</taxon>
        <taxon>Streptophyta</taxon>
        <taxon>Embryophyta</taxon>
        <taxon>Tracheophyta</taxon>
        <taxon>Spermatophyta</taxon>
        <taxon>Magnoliopsida</taxon>
        <taxon>eudicotyledons</taxon>
        <taxon>Gunneridae</taxon>
        <taxon>Pentapetalae</taxon>
        <taxon>Caryophyllales</taxon>
        <taxon>Nepenthaceae</taxon>
        <taxon>Nepenthes</taxon>
    </lineage>
</organism>
<reference evidence="2" key="1">
    <citation type="submission" date="2023-05" db="EMBL/GenBank/DDBJ databases">
        <title>Nepenthes gracilis genome sequencing.</title>
        <authorList>
            <person name="Fukushima K."/>
        </authorList>
    </citation>
    <scope>NUCLEOTIDE SEQUENCE</scope>
    <source>
        <strain evidence="2">SING2019-196</strain>
    </source>
</reference>
<feature type="transmembrane region" description="Helical" evidence="1">
    <location>
        <begin position="25"/>
        <end position="45"/>
    </location>
</feature>
<evidence type="ECO:0000313" key="2">
    <source>
        <dbReference type="EMBL" id="GMH20544.1"/>
    </source>
</evidence>
<sequence>MAAALRNDTASTTSSLSLSLSLSHFLSSAPLSLGLFLCPLPLLVLRNQPRNLAKLILLQRFSTEDLPIPESQSISILAGISMDSKILSSKVSDIPIVSIVYSLHT</sequence>
<proteinExistence type="predicted"/>
<dbReference type="AlphaFoldDB" id="A0AAD3T0N5"/>
<name>A0AAD3T0N5_NEPGR</name>
<keyword evidence="1" id="KW-1133">Transmembrane helix</keyword>
<gene>
    <name evidence="2" type="ORF">Nepgr_022385</name>
</gene>
<comment type="caution">
    <text evidence="2">The sequence shown here is derived from an EMBL/GenBank/DDBJ whole genome shotgun (WGS) entry which is preliminary data.</text>
</comment>
<dbReference type="EMBL" id="BSYO01000022">
    <property type="protein sequence ID" value="GMH20544.1"/>
    <property type="molecule type" value="Genomic_DNA"/>
</dbReference>
<evidence type="ECO:0000256" key="1">
    <source>
        <dbReference type="SAM" id="Phobius"/>
    </source>
</evidence>